<feature type="transmembrane region" description="Helical" evidence="11">
    <location>
        <begin position="26"/>
        <end position="47"/>
    </location>
</feature>
<dbReference type="EMBL" id="UGPN01000002">
    <property type="protein sequence ID" value="STY64731.1"/>
    <property type="molecule type" value="Genomic_DNA"/>
</dbReference>
<evidence type="ECO:0000256" key="8">
    <source>
        <dbReference type="ARBA" id="ARBA00023032"/>
    </source>
</evidence>
<organism evidence="12 13">
    <name type="scientific">Mannheimia haemolytica</name>
    <name type="common">Pasteurella haemolytica</name>
    <dbReference type="NCBI Taxonomy" id="75985"/>
    <lineage>
        <taxon>Bacteria</taxon>
        <taxon>Pseudomonadati</taxon>
        <taxon>Pseudomonadota</taxon>
        <taxon>Gammaproteobacteria</taxon>
        <taxon>Pasteurellales</taxon>
        <taxon>Pasteurellaceae</taxon>
        <taxon>Mannheimia</taxon>
    </lineage>
</organism>
<reference evidence="12 13" key="1">
    <citation type="submission" date="2018-06" db="EMBL/GenBank/DDBJ databases">
        <authorList>
            <consortium name="Pathogen Informatics"/>
            <person name="Doyle S."/>
        </authorList>
    </citation>
    <scope>NUCLEOTIDE SEQUENCE [LARGE SCALE GENOMIC DNA]</scope>
    <source>
        <strain evidence="12 13">NCTC10638</strain>
    </source>
</reference>
<keyword evidence="7 11" id="KW-1133">Transmembrane helix</keyword>
<evidence type="ECO:0000256" key="10">
    <source>
        <dbReference type="ARBA" id="ARBA00023192"/>
    </source>
</evidence>
<evidence type="ECO:0000313" key="12">
    <source>
        <dbReference type="EMBL" id="STY64731.1"/>
    </source>
</evidence>
<gene>
    <name evidence="12" type="primary">cysZ</name>
    <name evidence="12" type="ORF">NCTC10638_03921</name>
</gene>
<keyword evidence="8" id="KW-0764">Sulfate transport</keyword>
<evidence type="ECO:0000256" key="7">
    <source>
        <dbReference type="ARBA" id="ARBA00022989"/>
    </source>
</evidence>
<dbReference type="GO" id="GO:0000103">
    <property type="term" value="P:sulfate assimilation"/>
    <property type="evidence" value="ECO:0007669"/>
    <property type="project" value="TreeGrafter"/>
</dbReference>
<dbReference type="PANTHER" id="PTHR37468:SF1">
    <property type="entry name" value="SULFATE TRANSPORTER CYSZ"/>
    <property type="match status" value="1"/>
</dbReference>
<dbReference type="InterPro" id="IPR059112">
    <property type="entry name" value="CysZ/EI24"/>
</dbReference>
<dbReference type="PANTHER" id="PTHR37468">
    <property type="entry name" value="SULFATE TRANSPORTER CYSZ"/>
    <property type="match status" value="1"/>
</dbReference>
<dbReference type="GO" id="GO:0005886">
    <property type="term" value="C:plasma membrane"/>
    <property type="evidence" value="ECO:0007669"/>
    <property type="project" value="TreeGrafter"/>
</dbReference>
<evidence type="ECO:0000256" key="11">
    <source>
        <dbReference type="SAM" id="Phobius"/>
    </source>
</evidence>
<keyword evidence="4" id="KW-0997">Cell inner membrane</keyword>
<protein>
    <submittedName>
        <fullName evidence="12">Putative sulfate transport protein CysZ</fullName>
    </submittedName>
</protein>
<keyword evidence="10" id="KW-0198">Cysteine biosynthesis</keyword>
<evidence type="ECO:0000256" key="1">
    <source>
        <dbReference type="ARBA" id="ARBA00004141"/>
    </source>
</evidence>
<feature type="transmembrane region" description="Helical" evidence="11">
    <location>
        <begin position="98"/>
        <end position="118"/>
    </location>
</feature>
<dbReference type="Pfam" id="PF07264">
    <property type="entry name" value="EI24"/>
    <property type="match status" value="1"/>
</dbReference>
<dbReference type="GO" id="GO:0009675">
    <property type="term" value="F:high-affinity sulfate:proton symporter activity"/>
    <property type="evidence" value="ECO:0007669"/>
    <property type="project" value="TreeGrafter"/>
</dbReference>
<comment type="subcellular location">
    <subcellularLocation>
        <location evidence="1">Membrane</location>
        <topology evidence="1">Multi-pass membrane protein</topology>
    </subcellularLocation>
</comment>
<keyword evidence="9 11" id="KW-0472">Membrane</keyword>
<evidence type="ECO:0000256" key="3">
    <source>
        <dbReference type="ARBA" id="ARBA00022475"/>
    </source>
</evidence>
<proteinExistence type="predicted"/>
<dbReference type="InterPro" id="IPR050480">
    <property type="entry name" value="CysZ-like"/>
</dbReference>
<evidence type="ECO:0000313" key="13">
    <source>
        <dbReference type="Proteomes" id="UP000254802"/>
    </source>
</evidence>
<dbReference type="Proteomes" id="UP000254802">
    <property type="component" value="Unassembled WGS sequence"/>
</dbReference>
<name>A0A378N8G1_MANHA</name>
<evidence type="ECO:0000256" key="5">
    <source>
        <dbReference type="ARBA" id="ARBA00022605"/>
    </source>
</evidence>
<dbReference type="NCBIfam" id="NF003433">
    <property type="entry name" value="PRK04949.1"/>
    <property type="match status" value="1"/>
</dbReference>
<keyword evidence="3" id="KW-1003">Cell membrane</keyword>
<evidence type="ECO:0000256" key="4">
    <source>
        <dbReference type="ARBA" id="ARBA00022519"/>
    </source>
</evidence>
<keyword evidence="6 11" id="KW-0812">Transmembrane</keyword>
<dbReference type="GO" id="GO:0019344">
    <property type="term" value="P:cysteine biosynthetic process"/>
    <property type="evidence" value="ECO:0007669"/>
    <property type="project" value="UniProtKB-KW"/>
</dbReference>
<evidence type="ECO:0000256" key="9">
    <source>
        <dbReference type="ARBA" id="ARBA00023136"/>
    </source>
</evidence>
<keyword evidence="2" id="KW-0813">Transport</keyword>
<evidence type="ECO:0000256" key="2">
    <source>
        <dbReference type="ARBA" id="ARBA00022448"/>
    </source>
</evidence>
<sequence length="342" mass="38520">MVGLIWGFFANIGGLLDMLLPSWLEWLSFVLIPLIFLMILVGFYFAFTTLANFVAAPFNALLAEKVELQLTGEPLGDMSFGAMLKDVPRMLKREWQKMMYSIPRLIALFVLGFLPVVGQTVAPVLTFIFGAWLIAIQYCDYPFDNHKISFQRMRNALSQSRTLNFTFGALVSLFTMIPFVNLVVMPVAVCGATALWVKEYRNFFLNNQTGEFSKADYTFTKVNSTSLSTETRTGEVSPNVRNAIFASSKRSFLVNFFAIKSLKSTLLLRAVFIQGKSYRYCYRRRKPAGGGGILKPSALRTAALSKLLFPDELSTDTFVIEPDDVMVNLIVTVPVFRIIFSR</sequence>
<keyword evidence="5" id="KW-0028">Amino-acid biosynthesis</keyword>
<feature type="transmembrane region" description="Helical" evidence="11">
    <location>
        <begin position="164"/>
        <end position="197"/>
    </location>
</feature>
<accession>A0A378N8G1</accession>
<evidence type="ECO:0000256" key="6">
    <source>
        <dbReference type="ARBA" id="ARBA00022692"/>
    </source>
</evidence>
<dbReference type="AlphaFoldDB" id="A0A378N8G1"/>